<dbReference type="Gene3D" id="1.10.630.10">
    <property type="entry name" value="Cytochrome P450"/>
    <property type="match status" value="1"/>
</dbReference>
<dbReference type="SUPFAM" id="SSF48264">
    <property type="entry name" value="Cytochrome P450"/>
    <property type="match status" value="1"/>
</dbReference>
<dbReference type="Pfam" id="PF00067">
    <property type="entry name" value="p450"/>
    <property type="match status" value="1"/>
</dbReference>
<name>A0AA86V3K3_9FABA</name>
<accession>A0AA86V3K3</accession>
<proteinExistence type="inferred from homology"/>
<dbReference type="PANTHER" id="PTHR47950:SF12">
    <property type="entry name" value="CYTOCHROME P450 76AD1-LIKE"/>
    <property type="match status" value="1"/>
</dbReference>
<dbReference type="Gramene" id="rna-AYBTSS11_LOCUS3928">
    <property type="protein sequence ID" value="CAJ1925812.1"/>
    <property type="gene ID" value="gene-AYBTSS11_LOCUS3928"/>
</dbReference>
<feature type="compositionally biased region" description="Polar residues" evidence="7">
    <location>
        <begin position="1"/>
        <end position="41"/>
    </location>
</feature>
<gene>
    <name evidence="9" type="ORF">AYBTSS11_LOCUS3928</name>
</gene>
<feature type="region of interest" description="Disordered" evidence="7">
    <location>
        <begin position="1"/>
        <end position="43"/>
    </location>
</feature>
<keyword evidence="8" id="KW-1133">Transmembrane helix</keyword>
<evidence type="ECO:0000256" key="5">
    <source>
        <dbReference type="PIRSR" id="PIRSR602401-1"/>
    </source>
</evidence>
<dbReference type="GO" id="GO:0005506">
    <property type="term" value="F:iron ion binding"/>
    <property type="evidence" value="ECO:0007669"/>
    <property type="project" value="InterPro"/>
</dbReference>
<dbReference type="CDD" id="cd11073">
    <property type="entry name" value="CYP76-like"/>
    <property type="match status" value="1"/>
</dbReference>
<dbReference type="PRINTS" id="PR00385">
    <property type="entry name" value="P450"/>
</dbReference>
<dbReference type="InterPro" id="IPR017972">
    <property type="entry name" value="Cyt_P450_CS"/>
</dbReference>
<keyword evidence="5 6" id="KW-0349">Heme</keyword>
<dbReference type="PANTHER" id="PTHR47950">
    <property type="entry name" value="CYTOCHROME P450, FAMILY 76, SUBFAMILY C, POLYPEPTIDE 5-RELATED"/>
    <property type="match status" value="1"/>
</dbReference>
<evidence type="ECO:0000256" key="3">
    <source>
        <dbReference type="ARBA" id="ARBA00023002"/>
    </source>
</evidence>
<comment type="cofactor">
    <cofactor evidence="5">
        <name>heme</name>
        <dbReference type="ChEBI" id="CHEBI:30413"/>
    </cofactor>
</comment>
<keyword evidence="2 5" id="KW-0479">Metal-binding</keyword>
<dbReference type="PRINTS" id="PR00463">
    <property type="entry name" value="EP450I"/>
</dbReference>
<feature type="transmembrane region" description="Helical" evidence="8">
    <location>
        <begin position="78"/>
        <end position="99"/>
    </location>
</feature>
<dbReference type="GO" id="GO:0020037">
    <property type="term" value="F:heme binding"/>
    <property type="evidence" value="ECO:0007669"/>
    <property type="project" value="InterPro"/>
</dbReference>
<feature type="binding site" description="axial binding residue" evidence="5">
    <location>
        <position position="515"/>
    </location>
    <ligand>
        <name>heme</name>
        <dbReference type="ChEBI" id="CHEBI:30413"/>
    </ligand>
    <ligandPart>
        <name>Fe</name>
        <dbReference type="ChEBI" id="CHEBI:18248"/>
    </ligandPart>
</feature>
<keyword evidence="8" id="KW-0812">Transmembrane</keyword>
<evidence type="ECO:0000256" key="8">
    <source>
        <dbReference type="SAM" id="Phobius"/>
    </source>
</evidence>
<evidence type="ECO:0000256" key="4">
    <source>
        <dbReference type="ARBA" id="ARBA00023004"/>
    </source>
</evidence>
<dbReference type="GO" id="GO:0016705">
    <property type="term" value="F:oxidoreductase activity, acting on paired donors, with incorporation or reduction of molecular oxygen"/>
    <property type="evidence" value="ECO:0007669"/>
    <property type="project" value="InterPro"/>
</dbReference>
<keyword evidence="10" id="KW-1185">Reference proteome</keyword>
<keyword evidence="6" id="KW-0503">Monooxygenase</keyword>
<dbReference type="InterPro" id="IPR001128">
    <property type="entry name" value="Cyt_P450"/>
</dbReference>
<comment type="similarity">
    <text evidence="1 6">Belongs to the cytochrome P450 family.</text>
</comment>
<dbReference type="GO" id="GO:0004497">
    <property type="term" value="F:monooxygenase activity"/>
    <property type="evidence" value="ECO:0007669"/>
    <property type="project" value="UniProtKB-KW"/>
</dbReference>
<dbReference type="AlphaFoldDB" id="A0AA86V3K3"/>
<reference evidence="9" key="1">
    <citation type="submission" date="2023-10" db="EMBL/GenBank/DDBJ databases">
        <authorList>
            <person name="Domelevo Entfellner J.-B."/>
        </authorList>
    </citation>
    <scope>NUCLEOTIDE SEQUENCE</scope>
</reference>
<dbReference type="InterPro" id="IPR002401">
    <property type="entry name" value="Cyt_P450_E_grp-I"/>
</dbReference>
<dbReference type="EMBL" id="OY731399">
    <property type="protein sequence ID" value="CAJ1925812.1"/>
    <property type="molecule type" value="Genomic_DNA"/>
</dbReference>
<evidence type="ECO:0000313" key="10">
    <source>
        <dbReference type="Proteomes" id="UP001189624"/>
    </source>
</evidence>
<evidence type="ECO:0000256" key="7">
    <source>
        <dbReference type="SAM" id="MobiDB-lite"/>
    </source>
</evidence>
<dbReference type="PROSITE" id="PS00086">
    <property type="entry name" value="CYTOCHROME_P450"/>
    <property type="match status" value="1"/>
</dbReference>
<evidence type="ECO:0000256" key="6">
    <source>
        <dbReference type="RuleBase" id="RU000461"/>
    </source>
</evidence>
<keyword evidence="4 5" id="KW-0408">Iron</keyword>
<protein>
    <recommendedName>
        <fullName evidence="11">Cytochrome P450</fullName>
    </recommendedName>
</protein>
<evidence type="ECO:0000313" key="9">
    <source>
        <dbReference type="EMBL" id="CAJ1925812.1"/>
    </source>
</evidence>
<evidence type="ECO:0008006" key="11">
    <source>
        <dbReference type="Google" id="ProtNLM"/>
    </source>
</evidence>
<sequence>MAASTETPRQDTSTSITASLNKLPSKPPATTSNTLCHSSRQTRGEETVARAKWAVAIAPFFPAAMQHSTAPFSIKMDFVSSALFVLLACTTIHVALSFLGRCRKPHYKLPPGPYPLPIIGNLLELSNKPHQSLAKLAKMHGPLMSLKMGQITTIVVSSAEMAKEVLLTHDHLLSNRTIPQSVSVLNHENYSLAFIPVSPLWRDLRKICNAQLFARNTLEASQDVRRNKVQQLLSEIHQSCQNGEAVDIGTAIFKTTINLLSNTIFSVDLVQSAGTAGEFKELVSNITELVGTPNLADYFPVLKMVDPQGIKKRQAKNVAKVLDIFYRLVDQRLKQREGPHADVHNDMLDVLLNISQENKMMDTTMIQHLSHDLFVAGTDTTTSTLEWAMSELVRNPETMSKAIEELELMIGRGNPVKESDIARLPYLQAIIRETFRLHPPVPFLLPRKAETDVNICGFTIPKDAQVLVNVWTIGRDSSIWDNPSSFYPERFLEADIDVKGRNFELTPFGGGRRICPGMLLATRMLLLMLGSLINSFEWKLEDGMKLEDMDMDEKFGITLQKAQPLRVVPVKINN</sequence>
<evidence type="ECO:0000256" key="2">
    <source>
        <dbReference type="ARBA" id="ARBA00022723"/>
    </source>
</evidence>
<evidence type="ECO:0000256" key="1">
    <source>
        <dbReference type="ARBA" id="ARBA00010617"/>
    </source>
</evidence>
<organism evidence="9 10">
    <name type="scientific">Sphenostylis stenocarpa</name>
    <dbReference type="NCBI Taxonomy" id="92480"/>
    <lineage>
        <taxon>Eukaryota</taxon>
        <taxon>Viridiplantae</taxon>
        <taxon>Streptophyta</taxon>
        <taxon>Embryophyta</taxon>
        <taxon>Tracheophyta</taxon>
        <taxon>Spermatophyta</taxon>
        <taxon>Magnoliopsida</taxon>
        <taxon>eudicotyledons</taxon>
        <taxon>Gunneridae</taxon>
        <taxon>Pentapetalae</taxon>
        <taxon>rosids</taxon>
        <taxon>fabids</taxon>
        <taxon>Fabales</taxon>
        <taxon>Fabaceae</taxon>
        <taxon>Papilionoideae</taxon>
        <taxon>50 kb inversion clade</taxon>
        <taxon>NPAAA clade</taxon>
        <taxon>indigoferoid/millettioid clade</taxon>
        <taxon>Phaseoleae</taxon>
        <taxon>Sphenostylis</taxon>
    </lineage>
</organism>
<keyword evidence="8" id="KW-0472">Membrane</keyword>
<dbReference type="Proteomes" id="UP001189624">
    <property type="component" value="Chromosome 2"/>
</dbReference>
<dbReference type="InterPro" id="IPR036396">
    <property type="entry name" value="Cyt_P450_sf"/>
</dbReference>
<keyword evidence="3 6" id="KW-0560">Oxidoreductase</keyword>
<dbReference type="FunFam" id="1.10.630.10:FF:000007">
    <property type="entry name" value="Cytochrome P450 76C4"/>
    <property type="match status" value="1"/>
</dbReference>